<feature type="domain" description="GED" evidence="4">
    <location>
        <begin position="599"/>
        <end position="690"/>
    </location>
</feature>
<dbReference type="Gene3D" id="3.40.50.300">
    <property type="entry name" value="P-loop containing nucleotide triphosphate hydrolases"/>
    <property type="match status" value="1"/>
</dbReference>
<dbReference type="CDD" id="cd08771">
    <property type="entry name" value="DLP_1"/>
    <property type="match status" value="1"/>
</dbReference>
<evidence type="ECO:0000256" key="3">
    <source>
        <dbReference type="SAM" id="MobiDB-lite"/>
    </source>
</evidence>
<keyword evidence="7" id="KW-1185">Reference proteome</keyword>
<dbReference type="Pfam" id="PF02212">
    <property type="entry name" value="GED"/>
    <property type="match status" value="1"/>
</dbReference>
<feature type="region of interest" description="Disordered" evidence="3">
    <location>
        <begin position="711"/>
        <end position="842"/>
    </location>
</feature>
<dbReference type="PANTHER" id="PTHR11566">
    <property type="entry name" value="DYNAMIN"/>
    <property type="match status" value="1"/>
</dbReference>
<dbReference type="InterPro" id="IPR003130">
    <property type="entry name" value="GED"/>
</dbReference>
<keyword evidence="1" id="KW-0547">Nucleotide-binding</keyword>
<keyword evidence="2" id="KW-0342">GTP-binding</keyword>
<organism evidence="6 7">
    <name type="scientific">Phyllosticta paracitricarpa</name>
    <dbReference type="NCBI Taxonomy" id="2016321"/>
    <lineage>
        <taxon>Eukaryota</taxon>
        <taxon>Fungi</taxon>
        <taxon>Dikarya</taxon>
        <taxon>Ascomycota</taxon>
        <taxon>Pezizomycotina</taxon>
        <taxon>Dothideomycetes</taxon>
        <taxon>Dothideomycetes incertae sedis</taxon>
        <taxon>Botryosphaeriales</taxon>
        <taxon>Phyllostictaceae</taxon>
        <taxon>Phyllosticta</taxon>
    </lineage>
</organism>
<name>A0ABR1MYN6_9PEZI</name>
<dbReference type="InterPro" id="IPR001401">
    <property type="entry name" value="Dynamin_GTPase"/>
</dbReference>
<dbReference type="EMBL" id="JBBPBF010000034">
    <property type="protein sequence ID" value="KAK7607664.1"/>
    <property type="molecule type" value="Genomic_DNA"/>
</dbReference>
<sequence length="882" mass="98922">MVVSESFHVALHADDYTKVVSIANQLHTYGIGTDVAPLQVIVCGDRSSGKSSVLEALTGLKFPTGNNICTRFATEVVLRRRTEQSVDVAIVPGPSRTPQERKRLHLFQARNAQFENLPSLLESTRSFIGVGVEGRAFSDDILRIEISNPRNPSLALVDLPGLIDDEDAKDANFVMSINRRFMENPRSIILAVISADNIHADQLVTEVAREIDPQRKRSLGIINKLDVMLDADPEQIRRFLGLATRKDFTGRIGWHFLSNGGGHAQPRPEGRTTEERCILNHDRWKTLPPGTNGIKALRSRIAAMLTDQIMKDLPTLIHNIRSEITDCEAKLRRLGDSKVTIQEQKLHLIKVSQYFSMLVKSAINGTYTDPADFFNDALTVHGTQKRLRAFVHELLREFADEMRTHGEFEKIVDEPPSLNEKGSIRQISRDHYLEHVRELIKRTNGCGLRGTFNPLVVGDLFRRQSQPWSRIVENSIERILHAVRNFFDLALNHTMDSETGEAVMRRIINPAMETWTAKLQDKVREIMSPHTQGHPITYNLDFADTIQQSRMETFQKLSSTLPSERREAMKSQSLTDRDIELLVGVLRGETGVEVDLYACKEAADCMKAYYEIAMRTVIDNVAVLAVEQCLLRNVPHVFSPETVFKLDDKTVAEIAAESEELCQERVMTEIKLEALKKALQSLTRLPPHRGVDVQSDLSLGDNAVFLRKDTQLEADEEENQAKQETGEGEEGEEEEAKIVCKDESSSTDLPAALTPEAEADSPTEEPQVYDSVDVDDEPRSKPEAQAAMGQLEALNDRPLESKKKGRKSKMLKKGQGLKGFVDEEPNEPLNKLAEEESADQRITSIEDSWNTWGGLGAKRKVKKPAPTNCAANVFGQDDATWT</sequence>
<dbReference type="PRINTS" id="PR00195">
    <property type="entry name" value="DYNAMIN"/>
</dbReference>
<dbReference type="Gene3D" id="1.20.120.1240">
    <property type="entry name" value="Dynamin, middle domain"/>
    <property type="match status" value="1"/>
</dbReference>
<dbReference type="InterPro" id="IPR030381">
    <property type="entry name" value="G_DYNAMIN_dom"/>
</dbReference>
<dbReference type="Pfam" id="PF00350">
    <property type="entry name" value="Dynamin_N"/>
    <property type="match status" value="1"/>
</dbReference>
<dbReference type="GO" id="GO:0016787">
    <property type="term" value="F:hydrolase activity"/>
    <property type="evidence" value="ECO:0007669"/>
    <property type="project" value="UniProtKB-KW"/>
</dbReference>
<feature type="compositionally biased region" description="Basic residues" evidence="3">
    <location>
        <begin position="803"/>
        <end position="812"/>
    </location>
</feature>
<gene>
    <name evidence="6" type="ORF">JOL62DRAFT_614944</name>
</gene>
<dbReference type="InterPro" id="IPR022812">
    <property type="entry name" value="Dynamin"/>
</dbReference>
<dbReference type="PROSITE" id="PS51388">
    <property type="entry name" value="GED"/>
    <property type="match status" value="1"/>
</dbReference>
<dbReference type="PROSITE" id="PS51718">
    <property type="entry name" value="G_DYNAMIN_2"/>
    <property type="match status" value="1"/>
</dbReference>
<accession>A0ABR1MYN6</accession>
<proteinExistence type="predicted"/>
<dbReference type="InterPro" id="IPR045063">
    <property type="entry name" value="Dynamin_N"/>
</dbReference>
<evidence type="ECO:0000313" key="7">
    <source>
        <dbReference type="Proteomes" id="UP001367316"/>
    </source>
</evidence>
<feature type="domain" description="Dynamin-type G" evidence="5">
    <location>
        <begin position="34"/>
        <end position="314"/>
    </location>
</feature>
<evidence type="ECO:0000256" key="1">
    <source>
        <dbReference type="ARBA" id="ARBA00022741"/>
    </source>
</evidence>
<evidence type="ECO:0000313" key="6">
    <source>
        <dbReference type="EMBL" id="KAK7607664.1"/>
    </source>
</evidence>
<dbReference type="SMART" id="SM00053">
    <property type="entry name" value="DYNc"/>
    <property type="match status" value="1"/>
</dbReference>
<dbReference type="InterPro" id="IPR000375">
    <property type="entry name" value="Dynamin_stalk"/>
</dbReference>
<feature type="compositionally biased region" description="Acidic residues" evidence="3">
    <location>
        <begin position="726"/>
        <end position="735"/>
    </location>
</feature>
<evidence type="ECO:0000259" key="4">
    <source>
        <dbReference type="PROSITE" id="PS51388"/>
    </source>
</evidence>
<keyword evidence="6" id="KW-0378">Hydrolase</keyword>
<evidence type="ECO:0000259" key="5">
    <source>
        <dbReference type="PROSITE" id="PS51718"/>
    </source>
</evidence>
<dbReference type="InterPro" id="IPR020850">
    <property type="entry name" value="GED_dom"/>
</dbReference>
<reference evidence="6 7" key="1">
    <citation type="submission" date="2024-04" db="EMBL/GenBank/DDBJ databases">
        <title>Phyllosticta paracitricarpa is synonymous to the EU quarantine fungus P. citricarpa based on phylogenomic analyses.</title>
        <authorList>
            <consortium name="Lawrence Berkeley National Laboratory"/>
            <person name="Van ingen-buijs V.A."/>
            <person name="Van westerhoven A.C."/>
            <person name="Haridas S."/>
            <person name="Skiadas P."/>
            <person name="Martin F."/>
            <person name="Groenewald J.Z."/>
            <person name="Crous P.W."/>
            <person name="Seidl M.F."/>
        </authorList>
    </citation>
    <scope>NUCLEOTIDE SEQUENCE [LARGE SCALE GENOMIC DNA]</scope>
    <source>
        <strain evidence="6 7">CBS 141358</strain>
    </source>
</reference>
<dbReference type="Proteomes" id="UP001367316">
    <property type="component" value="Unassembled WGS sequence"/>
</dbReference>
<feature type="region of interest" description="Disordered" evidence="3">
    <location>
        <begin position="857"/>
        <end position="882"/>
    </location>
</feature>
<comment type="caution">
    <text evidence="6">The sequence shown here is derived from an EMBL/GenBank/DDBJ whole genome shotgun (WGS) entry which is preliminary data.</text>
</comment>
<dbReference type="Pfam" id="PF01031">
    <property type="entry name" value="Dynamin_M"/>
    <property type="match status" value="1"/>
</dbReference>
<protein>
    <submittedName>
        <fullName evidence="6">P-loop containing nucleoside triphosphate hydrolase protein</fullName>
    </submittedName>
</protein>
<evidence type="ECO:0000256" key="2">
    <source>
        <dbReference type="ARBA" id="ARBA00023134"/>
    </source>
</evidence>
<dbReference type="InterPro" id="IPR027417">
    <property type="entry name" value="P-loop_NTPase"/>
</dbReference>
<dbReference type="SUPFAM" id="SSF52540">
    <property type="entry name" value="P-loop containing nucleoside triphosphate hydrolases"/>
    <property type="match status" value="1"/>
</dbReference>
<dbReference type="PANTHER" id="PTHR11566:SF21">
    <property type="entry name" value="DYNAMIN RELATED PROTEIN 1, ISOFORM A"/>
    <property type="match status" value="1"/>
</dbReference>